<evidence type="ECO:0000313" key="2">
    <source>
        <dbReference type="EMBL" id="SDK14618.1"/>
    </source>
</evidence>
<dbReference type="Proteomes" id="UP000199328">
    <property type="component" value="Unassembled WGS sequence"/>
</dbReference>
<evidence type="ECO:0000313" key="3">
    <source>
        <dbReference type="Proteomes" id="UP000199328"/>
    </source>
</evidence>
<feature type="transmembrane region" description="Helical" evidence="1">
    <location>
        <begin position="142"/>
        <end position="162"/>
    </location>
</feature>
<dbReference type="PANTHER" id="PTHR41795">
    <property type="entry name" value="EXOPOLYSACCHARIDE SYNTHESIS PROTEIN"/>
    <property type="match status" value="1"/>
</dbReference>
<dbReference type="InterPro" id="IPR010331">
    <property type="entry name" value="ExoD"/>
</dbReference>
<dbReference type="EMBL" id="FNFV01000001">
    <property type="protein sequence ID" value="SDK14618.1"/>
    <property type="molecule type" value="Genomic_DNA"/>
</dbReference>
<reference evidence="3" key="1">
    <citation type="submission" date="2016-10" db="EMBL/GenBank/DDBJ databases">
        <authorList>
            <person name="Varghese N."/>
            <person name="Submissions S."/>
        </authorList>
    </citation>
    <scope>NUCLEOTIDE SEQUENCE [LARGE SCALE GENOMIC DNA]</scope>
    <source>
        <strain evidence="3">CGMCC 1.10789</strain>
    </source>
</reference>
<dbReference type="RefSeq" id="WP_170068391.1">
    <property type="nucleotide sequence ID" value="NZ_FNFV01000001.1"/>
</dbReference>
<organism evidence="2 3">
    <name type="scientific">Meinhardsimonia xiamenensis</name>
    <dbReference type="NCBI Taxonomy" id="990712"/>
    <lineage>
        <taxon>Bacteria</taxon>
        <taxon>Pseudomonadati</taxon>
        <taxon>Pseudomonadota</taxon>
        <taxon>Alphaproteobacteria</taxon>
        <taxon>Rhodobacterales</taxon>
        <taxon>Paracoccaceae</taxon>
        <taxon>Meinhardsimonia</taxon>
    </lineage>
</organism>
<keyword evidence="1" id="KW-0812">Transmembrane</keyword>
<keyword evidence="3" id="KW-1185">Reference proteome</keyword>
<proteinExistence type="predicted"/>
<dbReference type="Pfam" id="PF06055">
    <property type="entry name" value="ExoD"/>
    <property type="match status" value="1"/>
</dbReference>
<keyword evidence="1" id="KW-0472">Membrane</keyword>
<protein>
    <submittedName>
        <fullName evidence="2">Uncharacterized conserved protein</fullName>
    </submittedName>
</protein>
<accession>A0A1G8ZHW1</accession>
<evidence type="ECO:0000256" key="1">
    <source>
        <dbReference type="SAM" id="Phobius"/>
    </source>
</evidence>
<feature type="transmembrane region" description="Helical" evidence="1">
    <location>
        <begin position="169"/>
        <end position="190"/>
    </location>
</feature>
<gene>
    <name evidence="2" type="ORF">SAMN05216257_101747</name>
</gene>
<sequence>MEKRISEIVASLHEVGEGETVSFGEILAVLGRRAHGAAMLVFALPCWLPMPPGIPTACGAAILLISLQLLAGRETLWLPRRLRDRRLPRAALARIAERIGPTVSRAERFFRPRLPGIAEGPVGQAITGVLGAVLGLTMILPIPFVGNIPPAIAASFLAIGLIERDGVALLVALALAFLAAALVALLWWGVVNGLN</sequence>
<dbReference type="STRING" id="990712.SAMN05216257_101747"/>
<dbReference type="AlphaFoldDB" id="A0A1G8ZHW1"/>
<keyword evidence="1" id="KW-1133">Transmembrane helix</keyword>
<dbReference type="PIRSF" id="PIRSF033239">
    <property type="entry name" value="ExoD"/>
    <property type="match status" value="1"/>
</dbReference>
<name>A0A1G8ZHW1_9RHOB</name>
<dbReference type="PANTHER" id="PTHR41795:SF1">
    <property type="entry name" value="EXOPOLYSACCHARIDE SYNTHESIS PROTEIN"/>
    <property type="match status" value="1"/>
</dbReference>